<accession>A0AAN9TQG8</accession>
<name>A0AAN9TQG8_9HEMI</name>
<evidence type="ECO:0000256" key="2">
    <source>
        <dbReference type="ARBA" id="ARBA00022448"/>
    </source>
</evidence>
<evidence type="ECO:0000256" key="3">
    <source>
        <dbReference type="ARBA" id="ARBA00022483"/>
    </source>
</evidence>
<organism evidence="4 5">
    <name type="scientific">Parthenolecanium corni</name>
    <dbReference type="NCBI Taxonomy" id="536013"/>
    <lineage>
        <taxon>Eukaryota</taxon>
        <taxon>Metazoa</taxon>
        <taxon>Ecdysozoa</taxon>
        <taxon>Arthropoda</taxon>
        <taxon>Hexapoda</taxon>
        <taxon>Insecta</taxon>
        <taxon>Pterygota</taxon>
        <taxon>Neoptera</taxon>
        <taxon>Paraneoptera</taxon>
        <taxon>Hemiptera</taxon>
        <taxon>Sternorrhyncha</taxon>
        <taxon>Coccoidea</taxon>
        <taxon>Coccidae</taxon>
        <taxon>Parthenolecanium</taxon>
    </lineage>
</organism>
<keyword evidence="2" id="KW-0813">Transport</keyword>
<dbReference type="Gene3D" id="1.10.357.70">
    <property type="entry name" value="Exocyst complex component Sec6, C-terminal domain"/>
    <property type="match status" value="1"/>
</dbReference>
<dbReference type="InterPro" id="IPR042532">
    <property type="entry name" value="EXOC3/Sec6_C"/>
</dbReference>
<evidence type="ECO:0000313" key="5">
    <source>
        <dbReference type="Proteomes" id="UP001367676"/>
    </source>
</evidence>
<sequence length="734" mass="85072">MEALKAEGMDRAVKMVLNMFQKPGQLEKVEQYKRRMARKVLSSDAMLKTAMQSQLDGVTVGMNELKVALSDITSIKLLTSLVQEALDELPPLGAQLQEVRNKNMRHSQYVTAMENLKHLYSVPESVEKTKQWISDGKLLHAHQCLIDLENSRDDLLYELHKLPNQSTSDKILLKAYFEDVESVSQMMEKQLKLILGRALNTVRKEPTIVVTALRIIEREQKSDGVSLQRERQSGFLPPGRPKNWREMAYNELEKSVAQRIEGIQVEERGDNKMWLVRYLELSRQFILEDLRVVKTLCGPCFPPSYDIVNRFVRMYHKCLSAHLEEIISNGLEGNEYVSMLSWIKNTYFGPELMEHPDLNVNISSVGPLLRPEVINRLQQSYLVGMESNYKEWMQKTLETEKQEWYSDKSPEETAGGCYQTASPVIIFQMINENLQVAKTIGPDLTQKALALSMDQVKNYGRLYRDAIFELKRKHFDDRNQVPFYTHHMITVLNNCFKFQELSEETRKHYWNTEGHMLAIPNYESLLQTFVNLRNEAAGYLLEEAFLDLDSHFHDLVTSKWLTTTIPVDTICVTLEDYFGDYIRLKEANLKHVIFQAEDLVAKRYIIAMFQRKISLRTLDERRQVAAKIIQEVDQLRAFFVKIAPEVTVRPNSPFEAIKALAEVVKSEDLDMLSLDLHTLVEKFPDITEDHLSKLLMLRGDISRSEIRDKVTFIRQANNNRSKLPMQKSIFQQIP</sequence>
<dbReference type="PANTHER" id="PTHR21292:SF1">
    <property type="entry name" value="EXOCYST COMPLEX COMPONENT 3"/>
    <property type="match status" value="1"/>
</dbReference>
<dbReference type="Proteomes" id="UP001367676">
    <property type="component" value="Unassembled WGS sequence"/>
</dbReference>
<keyword evidence="5" id="KW-1185">Reference proteome</keyword>
<dbReference type="AlphaFoldDB" id="A0AAN9TQG8"/>
<keyword evidence="3" id="KW-0268">Exocytosis</keyword>
<proteinExistence type="inferred from homology"/>
<dbReference type="Gene3D" id="1.10.357.50">
    <property type="match status" value="1"/>
</dbReference>
<dbReference type="GO" id="GO:0000149">
    <property type="term" value="F:SNARE binding"/>
    <property type="evidence" value="ECO:0007669"/>
    <property type="project" value="TreeGrafter"/>
</dbReference>
<evidence type="ECO:0000313" key="4">
    <source>
        <dbReference type="EMBL" id="KAK7603354.1"/>
    </source>
</evidence>
<dbReference type="PANTHER" id="PTHR21292">
    <property type="entry name" value="EXOCYST COMPLEX COMPONENT SEC6-RELATED"/>
    <property type="match status" value="1"/>
</dbReference>
<dbReference type="EMBL" id="JBBCAQ010000006">
    <property type="protein sequence ID" value="KAK7603354.1"/>
    <property type="molecule type" value="Genomic_DNA"/>
</dbReference>
<protein>
    <recommendedName>
        <fullName evidence="6">Exocyst complex component 3</fullName>
    </recommendedName>
</protein>
<dbReference type="GO" id="GO:0006887">
    <property type="term" value="P:exocytosis"/>
    <property type="evidence" value="ECO:0007669"/>
    <property type="project" value="UniProtKB-KW"/>
</dbReference>
<evidence type="ECO:0008006" key="6">
    <source>
        <dbReference type="Google" id="ProtNLM"/>
    </source>
</evidence>
<evidence type="ECO:0000256" key="1">
    <source>
        <dbReference type="ARBA" id="ARBA00009447"/>
    </source>
</evidence>
<dbReference type="Pfam" id="PF06046">
    <property type="entry name" value="Sec6"/>
    <property type="match status" value="1"/>
</dbReference>
<dbReference type="GO" id="GO:0051601">
    <property type="term" value="P:exocyst localization"/>
    <property type="evidence" value="ECO:0007669"/>
    <property type="project" value="TreeGrafter"/>
</dbReference>
<reference evidence="4 5" key="1">
    <citation type="submission" date="2024-03" db="EMBL/GenBank/DDBJ databases">
        <title>Adaptation during the transition from Ophiocordyceps entomopathogen to insect associate is accompanied by gene loss and intensified selection.</title>
        <authorList>
            <person name="Ward C.M."/>
            <person name="Onetto C.A."/>
            <person name="Borneman A.R."/>
        </authorList>
    </citation>
    <scope>NUCLEOTIDE SEQUENCE [LARGE SCALE GENOMIC DNA]</scope>
    <source>
        <strain evidence="4">AWRI1</strain>
        <tissue evidence="4">Single Adult Female</tissue>
    </source>
</reference>
<dbReference type="GO" id="GO:0000145">
    <property type="term" value="C:exocyst"/>
    <property type="evidence" value="ECO:0007669"/>
    <property type="project" value="InterPro"/>
</dbReference>
<gene>
    <name evidence="4" type="ORF">V9T40_003353</name>
</gene>
<comment type="caution">
    <text evidence="4">The sequence shown here is derived from an EMBL/GenBank/DDBJ whole genome shotgun (WGS) entry which is preliminary data.</text>
</comment>
<comment type="similarity">
    <text evidence="1">Belongs to the SEC6 family.</text>
</comment>
<dbReference type="FunFam" id="1.10.357.70:FF:000001">
    <property type="entry name" value="Exocyst complex component 3"/>
    <property type="match status" value="1"/>
</dbReference>
<dbReference type="InterPro" id="IPR010326">
    <property type="entry name" value="EXOC3/Sec6"/>
</dbReference>